<evidence type="ECO:0000313" key="2">
    <source>
        <dbReference type="Proteomes" id="UP000095287"/>
    </source>
</evidence>
<evidence type="ECO:0000313" key="3">
    <source>
        <dbReference type="WBParaSite" id="L893_g5881.t1"/>
    </source>
</evidence>
<name>A0A1I8AHS2_9BILA</name>
<protein>
    <submittedName>
        <fullName evidence="3">Uncharacterized protein</fullName>
    </submittedName>
</protein>
<keyword evidence="1" id="KW-1133">Transmembrane helix</keyword>
<dbReference type="WBParaSite" id="L893_g5881.t1">
    <property type="protein sequence ID" value="L893_g5881.t1"/>
    <property type="gene ID" value="L893_g5881"/>
</dbReference>
<feature type="transmembrane region" description="Helical" evidence="1">
    <location>
        <begin position="15"/>
        <end position="34"/>
    </location>
</feature>
<keyword evidence="1" id="KW-0812">Transmembrane</keyword>
<evidence type="ECO:0000256" key="1">
    <source>
        <dbReference type="SAM" id="Phobius"/>
    </source>
</evidence>
<dbReference type="Proteomes" id="UP000095287">
    <property type="component" value="Unplaced"/>
</dbReference>
<accession>A0A1I8AHS2</accession>
<sequence>MESDPDRRFTADYSPFQAVLIIGSLFSVCLRDVAPRRLDKASARVGDNPESVAENPLGSIDRIGPLSAPSGCEIGGMENIPLLVAKPVNCPSLPLDPQ</sequence>
<keyword evidence="2" id="KW-1185">Reference proteome</keyword>
<proteinExistence type="predicted"/>
<reference evidence="3" key="1">
    <citation type="submission" date="2016-11" db="UniProtKB">
        <authorList>
            <consortium name="WormBaseParasite"/>
        </authorList>
    </citation>
    <scope>IDENTIFICATION</scope>
</reference>
<organism evidence="2 3">
    <name type="scientific">Steinernema glaseri</name>
    <dbReference type="NCBI Taxonomy" id="37863"/>
    <lineage>
        <taxon>Eukaryota</taxon>
        <taxon>Metazoa</taxon>
        <taxon>Ecdysozoa</taxon>
        <taxon>Nematoda</taxon>
        <taxon>Chromadorea</taxon>
        <taxon>Rhabditida</taxon>
        <taxon>Tylenchina</taxon>
        <taxon>Panagrolaimomorpha</taxon>
        <taxon>Strongyloidoidea</taxon>
        <taxon>Steinernematidae</taxon>
        <taxon>Steinernema</taxon>
    </lineage>
</organism>
<keyword evidence="1" id="KW-0472">Membrane</keyword>
<dbReference type="AlphaFoldDB" id="A0A1I8AHS2"/>